<dbReference type="InterPro" id="IPR020846">
    <property type="entry name" value="MFS_dom"/>
</dbReference>
<name>A0A427XDX7_9TREE</name>
<keyword evidence="10" id="KW-1185">Reference proteome</keyword>
<feature type="transmembrane region" description="Helical" evidence="7">
    <location>
        <begin position="394"/>
        <end position="415"/>
    </location>
</feature>
<keyword evidence="3 7" id="KW-0812">Transmembrane</keyword>
<dbReference type="PROSITE" id="PS50850">
    <property type="entry name" value="MFS"/>
    <property type="match status" value="1"/>
</dbReference>
<reference evidence="9 10" key="1">
    <citation type="submission" date="2018-11" db="EMBL/GenBank/DDBJ databases">
        <title>Genome sequence of Apiotrichum porosum DSM 27194.</title>
        <authorList>
            <person name="Aliyu H."/>
            <person name="Gorte O."/>
            <person name="Ochsenreither K."/>
        </authorList>
    </citation>
    <scope>NUCLEOTIDE SEQUENCE [LARGE SCALE GENOMIC DNA]</scope>
    <source>
        <strain evidence="9 10">DSM 27194</strain>
    </source>
</reference>
<evidence type="ECO:0000313" key="10">
    <source>
        <dbReference type="Proteomes" id="UP000279236"/>
    </source>
</evidence>
<dbReference type="PROSITE" id="PS00216">
    <property type="entry name" value="SUGAR_TRANSPORT_1"/>
    <property type="match status" value="1"/>
</dbReference>
<feature type="compositionally biased region" description="Polar residues" evidence="6">
    <location>
        <begin position="7"/>
        <end position="18"/>
    </location>
</feature>
<dbReference type="InterPro" id="IPR050360">
    <property type="entry name" value="MFS_Sugar_Transporters"/>
</dbReference>
<comment type="caution">
    <text evidence="9">The sequence shown here is derived from an EMBL/GenBank/DDBJ whole genome shotgun (WGS) entry which is preliminary data.</text>
</comment>
<evidence type="ECO:0000256" key="5">
    <source>
        <dbReference type="ARBA" id="ARBA00023136"/>
    </source>
</evidence>
<dbReference type="AlphaFoldDB" id="A0A427XDX7"/>
<evidence type="ECO:0000256" key="1">
    <source>
        <dbReference type="ARBA" id="ARBA00004141"/>
    </source>
</evidence>
<evidence type="ECO:0000256" key="3">
    <source>
        <dbReference type="ARBA" id="ARBA00022692"/>
    </source>
</evidence>
<evidence type="ECO:0000256" key="6">
    <source>
        <dbReference type="SAM" id="MobiDB-lite"/>
    </source>
</evidence>
<dbReference type="GO" id="GO:0005351">
    <property type="term" value="F:carbohydrate:proton symporter activity"/>
    <property type="evidence" value="ECO:0007669"/>
    <property type="project" value="TreeGrafter"/>
</dbReference>
<comment type="similarity">
    <text evidence="2">Belongs to the major facilitator superfamily. Sugar transporter (TC 2.A.1.1) family.</text>
</comment>
<proteinExistence type="inferred from homology"/>
<feature type="transmembrane region" description="Helical" evidence="7">
    <location>
        <begin position="209"/>
        <end position="228"/>
    </location>
</feature>
<dbReference type="OrthoDB" id="6612291at2759"/>
<dbReference type="RefSeq" id="XP_028472120.1">
    <property type="nucleotide sequence ID" value="XM_028619547.1"/>
</dbReference>
<dbReference type="SUPFAM" id="SSF103473">
    <property type="entry name" value="MFS general substrate transporter"/>
    <property type="match status" value="1"/>
</dbReference>
<dbReference type="InterPro" id="IPR036259">
    <property type="entry name" value="MFS_trans_sf"/>
</dbReference>
<feature type="transmembrane region" description="Helical" evidence="7">
    <location>
        <begin position="427"/>
        <end position="449"/>
    </location>
</feature>
<sequence>MGDPPSHTISSAPRSVMTNDPDHTFDIAPPEKGNADFFIEDAKTVSPTKYYRSKWEDLDRVQTVKLFWKASLVCFAAAFSAATDGYQVTLAGNIIANQGFINQFATTVDSSGTPILAANVLSIWGNIGSLGQWCGMNISPFIADRFGRRAVMLWYWSMLVISVALECTTKSWGVWTVAKWFSFVGIGAMQAQLQMYITEMSPTNRIRGTMLACYNLWWALGQFFGPVALQVMNNQNPRIWRTAIYTQWAQVGIMFIIYSVIPESPWWLCLKGRHEDAMKILRRLNGKVEGYDVEEEYAILRLTVEHEQKVANENKQNKFIAVVQGVDGWRTICTAWVLVVQGTIGTSLIWGYVTYFFILAGQTDPFKITCITSAIGVAGTLFIMWAMDRLGRRVLVIVSYWLCWFCLLFIGVLTMVKDQNQAVKNGYVALACLWTCGMYVSGGVGWAYVGEIPSSRLRSRTAGFGASIATAIGFAWGGITPYMINVAQWNWGLKSCFFYAGVSFFPIVATYFVIPETRGRSPAELDEMFEKKVRAWHMASYVTDVEKERAAQAGVTTEVDEA</sequence>
<dbReference type="EMBL" id="RSCE01000019">
    <property type="protein sequence ID" value="RSH76973.1"/>
    <property type="molecule type" value="Genomic_DNA"/>
</dbReference>
<dbReference type="GO" id="GO:0016020">
    <property type="term" value="C:membrane"/>
    <property type="evidence" value="ECO:0007669"/>
    <property type="project" value="UniProtKB-SubCell"/>
</dbReference>
<protein>
    <recommendedName>
        <fullName evidence="8">Major facilitator superfamily (MFS) profile domain-containing protein</fullName>
    </recommendedName>
</protein>
<evidence type="ECO:0000259" key="8">
    <source>
        <dbReference type="PROSITE" id="PS50850"/>
    </source>
</evidence>
<evidence type="ECO:0000313" key="9">
    <source>
        <dbReference type="EMBL" id="RSH76973.1"/>
    </source>
</evidence>
<feature type="region of interest" description="Disordered" evidence="6">
    <location>
        <begin position="1"/>
        <end position="24"/>
    </location>
</feature>
<dbReference type="PANTHER" id="PTHR48022:SF2">
    <property type="entry name" value="PLASTIDIC GLUCOSE TRANSPORTER 4"/>
    <property type="match status" value="1"/>
</dbReference>
<keyword evidence="4 7" id="KW-1133">Transmembrane helix</keyword>
<dbReference type="PANTHER" id="PTHR48022">
    <property type="entry name" value="PLASTIDIC GLUCOSE TRANSPORTER 4"/>
    <property type="match status" value="1"/>
</dbReference>
<dbReference type="InterPro" id="IPR005828">
    <property type="entry name" value="MFS_sugar_transport-like"/>
</dbReference>
<accession>A0A427XDX7</accession>
<feature type="transmembrane region" description="Helical" evidence="7">
    <location>
        <begin position="335"/>
        <end position="360"/>
    </location>
</feature>
<organism evidence="9 10">
    <name type="scientific">Apiotrichum porosum</name>
    <dbReference type="NCBI Taxonomy" id="105984"/>
    <lineage>
        <taxon>Eukaryota</taxon>
        <taxon>Fungi</taxon>
        <taxon>Dikarya</taxon>
        <taxon>Basidiomycota</taxon>
        <taxon>Agaricomycotina</taxon>
        <taxon>Tremellomycetes</taxon>
        <taxon>Trichosporonales</taxon>
        <taxon>Trichosporonaceae</taxon>
        <taxon>Apiotrichum</taxon>
    </lineage>
</organism>
<keyword evidence="5 7" id="KW-0472">Membrane</keyword>
<dbReference type="Pfam" id="PF00083">
    <property type="entry name" value="Sugar_tr"/>
    <property type="match status" value="1"/>
</dbReference>
<feature type="transmembrane region" description="Helical" evidence="7">
    <location>
        <begin position="461"/>
        <end position="484"/>
    </location>
</feature>
<evidence type="ECO:0000256" key="4">
    <source>
        <dbReference type="ARBA" id="ARBA00022989"/>
    </source>
</evidence>
<gene>
    <name evidence="9" type="ORF">EHS24_003912</name>
</gene>
<feature type="transmembrane region" description="Helical" evidence="7">
    <location>
        <begin position="496"/>
        <end position="514"/>
    </location>
</feature>
<dbReference type="Proteomes" id="UP000279236">
    <property type="component" value="Unassembled WGS sequence"/>
</dbReference>
<comment type="subcellular location">
    <subcellularLocation>
        <location evidence="1">Membrane</location>
        <topology evidence="1">Multi-pass membrane protein</topology>
    </subcellularLocation>
</comment>
<dbReference type="GeneID" id="39588455"/>
<feature type="domain" description="Major facilitator superfamily (MFS) profile" evidence="8">
    <location>
        <begin position="73"/>
        <end position="518"/>
    </location>
</feature>
<feature type="transmembrane region" description="Helical" evidence="7">
    <location>
        <begin position="146"/>
        <end position="165"/>
    </location>
</feature>
<evidence type="ECO:0000256" key="2">
    <source>
        <dbReference type="ARBA" id="ARBA00010992"/>
    </source>
</evidence>
<feature type="transmembrane region" description="Helical" evidence="7">
    <location>
        <begin position="366"/>
        <end position="387"/>
    </location>
</feature>
<evidence type="ECO:0000256" key="7">
    <source>
        <dbReference type="SAM" id="Phobius"/>
    </source>
</evidence>
<dbReference type="InterPro" id="IPR005829">
    <property type="entry name" value="Sugar_transporter_CS"/>
</dbReference>
<feature type="transmembrane region" description="Helical" evidence="7">
    <location>
        <begin position="248"/>
        <end position="270"/>
    </location>
</feature>
<dbReference type="Gene3D" id="1.20.1250.20">
    <property type="entry name" value="MFS general substrate transporter like domains"/>
    <property type="match status" value="1"/>
</dbReference>